<dbReference type="AlphaFoldDB" id="A0AAW6Q095"/>
<name>A0AAW6Q095_9LACO</name>
<accession>A0AAW6Q095</accession>
<evidence type="ECO:0000313" key="2">
    <source>
        <dbReference type="Proteomes" id="UP001213566"/>
    </source>
</evidence>
<evidence type="ECO:0000313" key="1">
    <source>
        <dbReference type="EMBL" id="MDF4186096.1"/>
    </source>
</evidence>
<reference evidence="1" key="1">
    <citation type="submission" date="2023-02" db="EMBL/GenBank/DDBJ databases">
        <title>Draft Whole-Genome Sequences of competitive exclusion Lactobacillus salivarius strains for Poultry.</title>
        <authorList>
            <person name="Ma L.M."/>
            <person name="Lopez-Guerra N."/>
            <person name="Zhang G."/>
        </authorList>
    </citation>
    <scope>NUCLEOTIDE SEQUENCE</scope>
    <source>
        <strain evidence="1">Salm-9</strain>
    </source>
</reference>
<dbReference type="Proteomes" id="UP001213566">
    <property type="component" value="Unassembled WGS sequence"/>
</dbReference>
<sequence length="146" mass="16955">MTDVKTLDNMLKKIVNSSSKTETTSLLYATYATIILSTELFKLNIDLVDFLTPILKKLQSQPEFSRLKRPIEFKEYVYKSRSLIIARFIRIIQKSDDKSIDILIEEAQALVNSKLNNHPKSKKDSLKPKKTRKNSVDELLKEFGRY</sequence>
<comment type="caution">
    <text evidence="1">The sequence shown here is derived from an EMBL/GenBank/DDBJ whole genome shotgun (WGS) entry which is preliminary data.</text>
</comment>
<dbReference type="RefSeq" id="WP_086201341.1">
    <property type="nucleotide sequence ID" value="NZ_JARKHV010000002.1"/>
</dbReference>
<gene>
    <name evidence="1" type="ORF">PV940_03480</name>
</gene>
<proteinExistence type="predicted"/>
<protein>
    <submittedName>
        <fullName evidence="1">Uncharacterized protein</fullName>
    </submittedName>
</protein>
<organism evidence="1 2">
    <name type="scientific">Ligilactobacillus salivarius</name>
    <dbReference type="NCBI Taxonomy" id="1624"/>
    <lineage>
        <taxon>Bacteria</taxon>
        <taxon>Bacillati</taxon>
        <taxon>Bacillota</taxon>
        <taxon>Bacilli</taxon>
        <taxon>Lactobacillales</taxon>
        <taxon>Lactobacillaceae</taxon>
        <taxon>Ligilactobacillus</taxon>
    </lineage>
</organism>
<dbReference type="EMBL" id="JARKHV010000002">
    <property type="protein sequence ID" value="MDF4186096.1"/>
    <property type="molecule type" value="Genomic_DNA"/>
</dbReference>